<evidence type="ECO:0000313" key="1">
    <source>
        <dbReference type="EMBL" id="BDU62565.1"/>
    </source>
</evidence>
<accession>A0ABM8DJ49</accession>
<reference evidence="1 2" key="1">
    <citation type="submission" date="2022-11" db="EMBL/GenBank/DDBJ databases">
        <title>Genome sequence of clinical isolate of the human pathogenic Borrelia fainii.</title>
        <authorList>
            <person name="Itokawa K."/>
            <person name="Sato K."/>
            <person name="Qiu Y."/>
        </authorList>
    </citation>
    <scope>NUCLEOTIDE SEQUENCE [LARGE SCALE GENOMIC DNA]</scope>
    <source>
        <strain evidence="1 2">Qtaro</strain>
    </source>
</reference>
<sequence length="104" mass="12513">MTYCKNDYFEMFNKGYRNLEIANEFKVGKSVVSKYRQMYNKLYCKFNKDKIAEITNEKIQNTIKKEIERNEAYVKDLMKQIAINDLEIYLKGYSLENERIPLTT</sequence>
<keyword evidence="2" id="KW-1185">Reference proteome</keyword>
<dbReference type="EMBL" id="AP027070">
    <property type="protein sequence ID" value="BDU62565.1"/>
    <property type="molecule type" value="Genomic_DNA"/>
</dbReference>
<gene>
    <name evidence="1" type="ORF">BOFE_01050</name>
</gene>
<protein>
    <submittedName>
        <fullName evidence="1">Uncharacterized protein</fullName>
    </submittedName>
</protein>
<proteinExistence type="predicted"/>
<evidence type="ECO:0000313" key="2">
    <source>
        <dbReference type="Proteomes" id="UP001317516"/>
    </source>
</evidence>
<dbReference type="RefSeq" id="WP_281860783.1">
    <property type="nucleotide sequence ID" value="NZ_AP027070.1"/>
</dbReference>
<organism evidence="1 2">
    <name type="scientific">Candidatus Borrelia fainii</name>
    <dbReference type="NCBI Taxonomy" id="2518322"/>
    <lineage>
        <taxon>Bacteria</taxon>
        <taxon>Pseudomonadati</taxon>
        <taxon>Spirochaetota</taxon>
        <taxon>Spirochaetia</taxon>
        <taxon>Spirochaetales</taxon>
        <taxon>Borreliaceae</taxon>
        <taxon>Borrelia</taxon>
    </lineage>
</organism>
<name>A0ABM8DJ49_9SPIR</name>
<dbReference type="Proteomes" id="UP001317516">
    <property type="component" value="Chromosome"/>
</dbReference>